<feature type="chain" id="PRO_5001852736" description="Secreted protein" evidence="1">
    <location>
        <begin position="20"/>
        <end position="152"/>
    </location>
</feature>
<name>A0A090AEN2_9GAMM</name>
<keyword evidence="3" id="KW-1185">Reference proteome</keyword>
<reference evidence="2 3" key="1">
    <citation type="journal article" date="2014" name="ISME J.">
        <title>Ecophysiology of Thioploca ingrica as revealed by the complete genome sequence supplemented with proteomic evidence.</title>
        <authorList>
            <person name="Kojima H."/>
            <person name="Ogura Y."/>
            <person name="Yamamoto N."/>
            <person name="Togashi T."/>
            <person name="Mori H."/>
            <person name="Watanabe T."/>
            <person name="Nemoto F."/>
            <person name="Kurokawa K."/>
            <person name="Hayashi T."/>
            <person name="Fukui M."/>
        </authorList>
    </citation>
    <scope>NUCLEOTIDE SEQUENCE [LARGE SCALE GENOMIC DNA]</scope>
</reference>
<protein>
    <recommendedName>
        <fullName evidence="4">Secreted protein</fullName>
    </recommendedName>
</protein>
<gene>
    <name evidence="2" type="ORF">THII_1107</name>
</gene>
<keyword evidence="1" id="KW-0732">Signal</keyword>
<sequence length="152" mass="16601">MLKKMLTPIVMGIAFMGMAATVNVAIADEDVDLMQALVDEMSMITIPPATCEQCALNVEKAIGFVANMNDMCNALEQDLEETRSYCKTQSATINSPFKAKCDALTDGFYSQQLADRQSCRDLLGSMVTTRNKVEHACYGAPLYCGNIPGWPN</sequence>
<dbReference type="KEGG" id="tig:THII_1107"/>
<dbReference type="Proteomes" id="UP000031623">
    <property type="component" value="Chromosome"/>
</dbReference>
<dbReference type="AlphaFoldDB" id="A0A090AEN2"/>
<evidence type="ECO:0000313" key="3">
    <source>
        <dbReference type="Proteomes" id="UP000031623"/>
    </source>
</evidence>
<accession>A0A090AEN2</accession>
<proteinExistence type="predicted"/>
<evidence type="ECO:0000256" key="1">
    <source>
        <dbReference type="SAM" id="SignalP"/>
    </source>
</evidence>
<evidence type="ECO:0008006" key="4">
    <source>
        <dbReference type="Google" id="ProtNLM"/>
    </source>
</evidence>
<feature type="signal peptide" evidence="1">
    <location>
        <begin position="1"/>
        <end position="19"/>
    </location>
</feature>
<dbReference type="HOGENOM" id="CLU_1721518_0_0_6"/>
<organism evidence="2 3">
    <name type="scientific">Thioploca ingrica</name>
    <dbReference type="NCBI Taxonomy" id="40754"/>
    <lineage>
        <taxon>Bacteria</taxon>
        <taxon>Pseudomonadati</taxon>
        <taxon>Pseudomonadota</taxon>
        <taxon>Gammaproteobacteria</taxon>
        <taxon>Thiotrichales</taxon>
        <taxon>Thiotrichaceae</taxon>
        <taxon>Thioploca</taxon>
    </lineage>
</organism>
<dbReference type="EMBL" id="AP014633">
    <property type="protein sequence ID" value="BAP55404.1"/>
    <property type="molecule type" value="Genomic_DNA"/>
</dbReference>
<evidence type="ECO:0000313" key="2">
    <source>
        <dbReference type="EMBL" id="BAP55404.1"/>
    </source>
</evidence>